<proteinExistence type="inferred from homology"/>
<protein>
    <recommendedName>
        <fullName evidence="5">Peptidase C14 caspase domain-containing protein</fullName>
    </recommendedName>
</protein>
<dbReference type="Proteomes" id="UP000053927">
    <property type="component" value="Unassembled WGS sequence"/>
</dbReference>
<dbReference type="GO" id="GO:0006508">
    <property type="term" value="P:proteolysis"/>
    <property type="evidence" value="ECO:0007669"/>
    <property type="project" value="InterPro"/>
</dbReference>
<dbReference type="eggNOG" id="ENOG502SMQJ">
    <property type="taxonomic scope" value="Eukaryota"/>
</dbReference>
<dbReference type="GO" id="GO:0004197">
    <property type="term" value="F:cysteine-type endopeptidase activity"/>
    <property type="evidence" value="ECO:0007669"/>
    <property type="project" value="InterPro"/>
</dbReference>
<sequence>MTSKTTSKDVDTQSTPQQRSSTTPLDLTRMFALIIGISKYPNTGSLRNLPGVDTDISSMKDFLAMSRVSKILQNEKATASGISDALRAIINDKNIGREDPILIYFAGHGVKVNLTSEDKAMSTTRMLCPYDFVQQTRSAPSSNGISDAALSNFLADISSQKGNNITVILDCCYSGHAIQGAAEVGHKRNPSAVAQRRSSKRTLDDELESIFEHLGVSSHVLLAGCGMEEVGLEKPEGGAYTNALIKILRSSQASMLTYRELIESLDSVLLNNQNPQCIGINQNRRIFSMKTSRHKHYFYKATNKGKSGNGQDTVYKLNAGKASGITKQSTFDIHGTKDRSSPALGKFIVQTLNNYTTFLLLQGVSGNKNNFPSEAYAFSTCTNRAFKLFIPKELSYILKKINTLGKRNNIPIAIISSPADKCNLSLKLGKKKEVEVKPHHSEFTKEISSHTVQYEERKPLASRSPLRTVLDGAADFYSYLNLTPDDHNLFGGSTKNVRLHCYELKEYDEGRYTMEKKDGAKDLIKGGQLHLDRDEIGPLGFEIVNNTRESLYVALFYFDLGDLSITSYYEPGTAKNGAADISIPKEGRLTIGYGSSGWRPRAFSLRDDHDVAVGVLKLFVSTEWVDFSDIAQTSPFEGYKRTGNHDQIYPRENSPWDSLCVSVVQKGAKTSGNDGHRNETGAPQTKRTKTEKDPVTSPARPKK</sequence>
<feature type="domain" description="Peptidase C14 caspase" evidence="5">
    <location>
        <begin position="31"/>
        <end position="276"/>
    </location>
</feature>
<name>R7RXB1_STEHR</name>
<gene>
    <name evidence="6" type="ORF">STEHIDRAFT_163276</name>
</gene>
<accession>R7RXB1</accession>
<dbReference type="GO" id="GO:0005737">
    <property type="term" value="C:cytoplasm"/>
    <property type="evidence" value="ECO:0007669"/>
    <property type="project" value="TreeGrafter"/>
</dbReference>
<keyword evidence="2" id="KW-0053">Apoptosis</keyword>
<keyword evidence="3" id="KW-0645">Protease</keyword>
<organism evidence="6 7">
    <name type="scientific">Stereum hirsutum (strain FP-91666)</name>
    <name type="common">White-rot fungus</name>
    <dbReference type="NCBI Taxonomy" id="721885"/>
    <lineage>
        <taxon>Eukaryota</taxon>
        <taxon>Fungi</taxon>
        <taxon>Dikarya</taxon>
        <taxon>Basidiomycota</taxon>
        <taxon>Agaricomycotina</taxon>
        <taxon>Agaricomycetes</taxon>
        <taxon>Russulales</taxon>
        <taxon>Stereaceae</taxon>
        <taxon>Stereum</taxon>
    </lineage>
</organism>
<dbReference type="Pfam" id="PF00656">
    <property type="entry name" value="Peptidase_C14"/>
    <property type="match status" value="1"/>
</dbReference>
<dbReference type="GeneID" id="18802278"/>
<dbReference type="SUPFAM" id="SSF52129">
    <property type="entry name" value="Caspase-like"/>
    <property type="match status" value="1"/>
</dbReference>
<keyword evidence="7" id="KW-1185">Reference proteome</keyword>
<dbReference type="InterPro" id="IPR050452">
    <property type="entry name" value="Metacaspase"/>
</dbReference>
<dbReference type="AlphaFoldDB" id="R7RXB1"/>
<dbReference type="RefSeq" id="XP_007311006.1">
    <property type="nucleotide sequence ID" value="XM_007310944.1"/>
</dbReference>
<feature type="compositionally biased region" description="Basic and acidic residues" evidence="4">
    <location>
        <begin position="1"/>
        <end position="11"/>
    </location>
</feature>
<dbReference type="OrthoDB" id="3223806at2759"/>
<feature type="region of interest" description="Disordered" evidence="4">
    <location>
        <begin position="1"/>
        <end position="22"/>
    </location>
</feature>
<evidence type="ECO:0000256" key="2">
    <source>
        <dbReference type="ARBA" id="ARBA00022703"/>
    </source>
</evidence>
<dbReference type="KEGG" id="shs:STEHIDRAFT_163276"/>
<dbReference type="GO" id="GO:0006915">
    <property type="term" value="P:apoptotic process"/>
    <property type="evidence" value="ECO:0007669"/>
    <property type="project" value="UniProtKB-KW"/>
</dbReference>
<comment type="similarity">
    <text evidence="1">Belongs to the peptidase C14B family.</text>
</comment>
<dbReference type="PANTHER" id="PTHR48104">
    <property type="entry name" value="METACASPASE-4"/>
    <property type="match status" value="1"/>
</dbReference>
<evidence type="ECO:0000313" key="6">
    <source>
        <dbReference type="EMBL" id="EIM80026.1"/>
    </source>
</evidence>
<feature type="compositionally biased region" description="Low complexity" evidence="4">
    <location>
        <begin position="12"/>
        <end position="22"/>
    </location>
</feature>
<dbReference type="EMBL" id="JH687400">
    <property type="protein sequence ID" value="EIM80026.1"/>
    <property type="molecule type" value="Genomic_DNA"/>
</dbReference>
<dbReference type="Gene3D" id="3.40.50.1460">
    <property type="match status" value="1"/>
</dbReference>
<feature type="region of interest" description="Disordered" evidence="4">
    <location>
        <begin position="665"/>
        <end position="703"/>
    </location>
</feature>
<dbReference type="InterPro" id="IPR011600">
    <property type="entry name" value="Pept_C14_caspase"/>
</dbReference>
<dbReference type="PANTHER" id="PTHR48104:SF30">
    <property type="entry name" value="METACASPASE-1"/>
    <property type="match status" value="1"/>
</dbReference>
<keyword evidence="3" id="KW-0378">Hydrolase</keyword>
<evidence type="ECO:0000256" key="1">
    <source>
        <dbReference type="ARBA" id="ARBA00009005"/>
    </source>
</evidence>
<keyword evidence="3" id="KW-0788">Thiol protease</keyword>
<evidence type="ECO:0000259" key="5">
    <source>
        <dbReference type="Pfam" id="PF00656"/>
    </source>
</evidence>
<evidence type="ECO:0000313" key="7">
    <source>
        <dbReference type="Proteomes" id="UP000053927"/>
    </source>
</evidence>
<evidence type="ECO:0000256" key="4">
    <source>
        <dbReference type="SAM" id="MobiDB-lite"/>
    </source>
</evidence>
<dbReference type="InterPro" id="IPR029030">
    <property type="entry name" value="Caspase-like_dom_sf"/>
</dbReference>
<evidence type="ECO:0000256" key="3">
    <source>
        <dbReference type="ARBA" id="ARBA00022807"/>
    </source>
</evidence>
<reference evidence="7" key="1">
    <citation type="journal article" date="2012" name="Science">
        <title>The Paleozoic origin of enzymatic lignin decomposition reconstructed from 31 fungal genomes.</title>
        <authorList>
            <person name="Floudas D."/>
            <person name="Binder M."/>
            <person name="Riley R."/>
            <person name="Barry K."/>
            <person name="Blanchette R.A."/>
            <person name="Henrissat B."/>
            <person name="Martinez A.T."/>
            <person name="Otillar R."/>
            <person name="Spatafora J.W."/>
            <person name="Yadav J.S."/>
            <person name="Aerts A."/>
            <person name="Benoit I."/>
            <person name="Boyd A."/>
            <person name="Carlson A."/>
            <person name="Copeland A."/>
            <person name="Coutinho P.M."/>
            <person name="de Vries R.P."/>
            <person name="Ferreira P."/>
            <person name="Findley K."/>
            <person name="Foster B."/>
            <person name="Gaskell J."/>
            <person name="Glotzer D."/>
            <person name="Gorecki P."/>
            <person name="Heitman J."/>
            <person name="Hesse C."/>
            <person name="Hori C."/>
            <person name="Igarashi K."/>
            <person name="Jurgens J.A."/>
            <person name="Kallen N."/>
            <person name="Kersten P."/>
            <person name="Kohler A."/>
            <person name="Kuees U."/>
            <person name="Kumar T.K.A."/>
            <person name="Kuo A."/>
            <person name="LaButti K."/>
            <person name="Larrondo L.F."/>
            <person name="Lindquist E."/>
            <person name="Ling A."/>
            <person name="Lombard V."/>
            <person name="Lucas S."/>
            <person name="Lundell T."/>
            <person name="Martin R."/>
            <person name="McLaughlin D.J."/>
            <person name="Morgenstern I."/>
            <person name="Morin E."/>
            <person name="Murat C."/>
            <person name="Nagy L.G."/>
            <person name="Nolan M."/>
            <person name="Ohm R.A."/>
            <person name="Patyshakuliyeva A."/>
            <person name="Rokas A."/>
            <person name="Ruiz-Duenas F.J."/>
            <person name="Sabat G."/>
            <person name="Salamov A."/>
            <person name="Samejima M."/>
            <person name="Schmutz J."/>
            <person name="Slot J.C."/>
            <person name="St John F."/>
            <person name="Stenlid J."/>
            <person name="Sun H."/>
            <person name="Sun S."/>
            <person name="Syed K."/>
            <person name="Tsang A."/>
            <person name="Wiebenga A."/>
            <person name="Young D."/>
            <person name="Pisabarro A."/>
            <person name="Eastwood D.C."/>
            <person name="Martin F."/>
            <person name="Cullen D."/>
            <person name="Grigoriev I.V."/>
            <person name="Hibbett D.S."/>
        </authorList>
    </citation>
    <scope>NUCLEOTIDE SEQUENCE [LARGE SCALE GENOMIC DNA]</scope>
    <source>
        <strain evidence="7">FP-91666</strain>
    </source>
</reference>